<comment type="caution">
    <text evidence="4">The sequence shown here is derived from an EMBL/GenBank/DDBJ whole genome shotgun (WGS) entry which is preliminary data.</text>
</comment>
<feature type="domain" description="Zn(2)-C6 fungal-type" evidence="3">
    <location>
        <begin position="10"/>
        <end position="39"/>
    </location>
</feature>
<dbReference type="CDD" id="cd00067">
    <property type="entry name" value="GAL4"/>
    <property type="match status" value="1"/>
</dbReference>
<dbReference type="PROSITE" id="PS50048">
    <property type="entry name" value="ZN2_CY6_FUNGAL_2"/>
    <property type="match status" value="1"/>
</dbReference>
<dbReference type="InterPro" id="IPR021858">
    <property type="entry name" value="Fun_TF"/>
</dbReference>
<feature type="region of interest" description="Disordered" evidence="2">
    <location>
        <begin position="58"/>
        <end position="82"/>
    </location>
</feature>
<dbReference type="InterPro" id="IPR001138">
    <property type="entry name" value="Zn2Cys6_DnaBD"/>
</dbReference>
<evidence type="ECO:0000256" key="2">
    <source>
        <dbReference type="SAM" id="MobiDB-lite"/>
    </source>
</evidence>
<proteinExistence type="predicted"/>
<dbReference type="Pfam" id="PF00172">
    <property type="entry name" value="Zn_clus"/>
    <property type="match status" value="1"/>
</dbReference>
<dbReference type="PANTHER" id="PTHR38791">
    <property type="entry name" value="ZN(II)2CYS6 TRANSCRIPTION FACTOR (EUROFUNG)-RELATED-RELATED"/>
    <property type="match status" value="1"/>
</dbReference>
<dbReference type="InterPro" id="IPR036864">
    <property type="entry name" value="Zn2-C6_fun-type_DNA-bd_sf"/>
</dbReference>
<evidence type="ECO:0000313" key="4">
    <source>
        <dbReference type="EMBL" id="KAK4496373.1"/>
    </source>
</evidence>
<gene>
    <name evidence="4" type="ORF">PRZ48_012353</name>
</gene>
<dbReference type="SMART" id="SM00066">
    <property type="entry name" value="GAL4"/>
    <property type="match status" value="1"/>
</dbReference>
<accession>A0ABR0E527</accession>
<dbReference type="Gene3D" id="4.10.240.10">
    <property type="entry name" value="Zn(2)-C6 fungal-type DNA-binding domain"/>
    <property type="match status" value="1"/>
</dbReference>
<dbReference type="Proteomes" id="UP001305779">
    <property type="component" value="Unassembled WGS sequence"/>
</dbReference>
<organism evidence="4 5">
    <name type="scientific">Zasmidium cellare</name>
    <name type="common">Wine cellar mold</name>
    <name type="synonym">Racodium cellare</name>
    <dbReference type="NCBI Taxonomy" id="395010"/>
    <lineage>
        <taxon>Eukaryota</taxon>
        <taxon>Fungi</taxon>
        <taxon>Dikarya</taxon>
        <taxon>Ascomycota</taxon>
        <taxon>Pezizomycotina</taxon>
        <taxon>Dothideomycetes</taxon>
        <taxon>Dothideomycetidae</taxon>
        <taxon>Mycosphaerellales</taxon>
        <taxon>Mycosphaerellaceae</taxon>
        <taxon>Zasmidium</taxon>
    </lineage>
</organism>
<dbReference type="EMBL" id="JAXOVC010000010">
    <property type="protein sequence ID" value="KAK4496373.1"/>
    <property type="molecule type" value="Genomic_DNA"/>
</dbReference>
<evidence type="ECO:0000313" key="5">
    <source>
        <dbReference type="Proteomes" id="UP001305779"/>
    </source>
</evidence>
<keyword evidence="5" id="KW-1185">Reference proteome</keyword>
<sequence length="499" mass="55860">MVYRGKLSKACAECRAKKTRCDAAKPSCSQCKRAGRKCSGYRDLDALRLVDQSTEVSSKVKKTKRKTTQPPLGYEVESSPSSSSAVSDELVEVSSVKAFPAGLFWLEGNAQNIFFQQYTCGPNKSELDFANSVFSSRQTTGMLESIITALGLVALPEHRNMVMMNLASKKYLSALQQTQTALQDPKRARSDETLATVLLLGLHELVAVDDSSSDRSRLSVHLNGAIKLLELRGNNQLTSFCNSRMYDRTCTQLMFSSIMSRRPIPDTMLKISRGLRHQMHYEEISGADLLEISARLCSLLHAVDRTETIESIVEIFHGLVALEHEIAAWEQALSWRFDVSKQPIENPDKSFLRYQESYLNRLAGSSRNRYRCIRIAINEEILHLAETRPHLLDLAGPSAPFTLERAKATILTMSQEICQSVPYFLGQDSCRDWREESLDPPTMFGGSAMLMPLYFAANPKRISPAMHQWLLQQVSRIGRETGLSKVGEMFADRGGVEVT</sequence>
<evidence type="ECO:0000256" key="1">
    <source>
        <dbReference type="ARBA" id="ARBA00023242"/>
    </source>
</evidence>
<protein>
    <recommendedName>
        <fullName evidence="3">Zn(2)-C6 fungal-type domain-containing protein</fullName>
    </recommendedName>
</protein>
<keyword evidence="1" id="KW-0539">Nucleus</keyword>
<name>A0ABR0E527_ZASCE</name>
<reference evidence="4 5" key="1">
    <citation type="journal article" date="2023" name="G3 (Bethesda)">
        <title>A chromosome-level genome assembly of Zasmidium syzygii isolated from banana leaves.</title>
        <authorList>
            <person name="van Westerhoven A.C."/>
            <person name="Mehrabi R."/>
            <person name="Talebi R."/>
            <person name="Steentjes M.B.F."/>
            <person name="Corcolon B."/>
            <person name="Chong P.A."/>
            <person name="Kema G.H.J."/>
            <person name="Seidl M.F."/>
        </authorList>
    </citation>
    <scope>NUCLEOTIDE SEQUENCE [LARGE SCALE GENOMIC DNA]</scope>
    <source>
        <strain evidence="4 5">P124</strain>
    </source>
</reference>
<evidence type="ECO:0000259" key="3">
    <source>
        <dbReference type="PROSITE" id="PS50048"/>
    </source>
</evidence>
<dbReference type="InterPro" id="IPR053175">
    <property type="entry name" value="DHMBA_Reg_Transcription_Factor"/>
</dbReference>
<dbReference type="SUPFAM" id="SSF57701">
    <property type="entry name" value="Zn2/Cys6 DNA-binding domain"/>
    <property type="match status" value="1"/>
</dbReference>
<dbReference type="PROSITE" id="PS00463">
    <property type="entry name" value="ZN2_CY6_FUNGAL_1"/>
    <property type="match status" value="1"/>
</dbReference>
<dbReference type="Pfam" id="PF11951">
    <property type="entry name" value="Fungal_trans_2"/>
    <property type="match status" value="1"/>
</dbReference>